<evidence type="ECO:0000313" key="1">
    <source>
        <dbReference type="EMBL" id="MEC5386149.1"/>
    </source>
</evidence>
<dbReference type="EMBL" id="JAYXHS010000002">
    <property type="protein sequence ID" value="MEC5386149.1"/>
    <property type="molecule type" value="Genomic_DNA"/>
</dbReference>
<dbReference type="Proteomes" id="UP001331561">
    <property type="component" value="Unassembled WGS sequence"/>
</dbReference>
<proteinExistence type="predicted"/>
<protein>
    <submittedName>
        <fullName evidence="1">Uncharacterized protein</fullName>
    </submittedName>
</protein>
<sequence length="212" mass="22574">MTYPSPTLPRHRVLTLAVVALAAGGLILAGVVLPAEFDRDPLGFGQWSGLSRLSAKPAASVANNAAQAGQANEYATPFRSDTLSIPLAAGGDNAHRDELEYKVHLKKGADLIYSWQVVGLDNAEEFYYDFHGHVPAPATTSSKNLVVATYRQATGLQANGSLRAPFDGIHGWFLQNQSDHPITVKLRISGFYDLIPAGKPGNEAGLQSTPAP</sequence>
<evidence type="ECO:0000313" key="2">
    <source>
        <dbReference type="Proteomes" id="UP001331561"/>
    </source>
</evidence>
<dbReference type="RefSeq" id="WP_327599124.1">
    <property type="nucleotide sequence ID" value="NZ_JAYXHS010000002.1"/>
</dbReference>
<name>A0ABU6K3E0_9RHOO</name>
<gene>
    <name evidence="1" type="ORF">VVD49_10455</name>
</gene>
<keyword evidence="2" id="KW-1185">Reference proteome</keyword>
<reference evidence="1 2" key="1">
    <citation type="submission" date="2024-01" db="EMBL/GenBank/DDBJ databases">
        <title>Uliginosibacterium soil sp. nov.</title>
        <authorList>
            <person name="Lv Y."/>
        </authorList>
    </citation>
    <scope>NUCLEOTIDE SEQUENCE [LARGE SCALE GENOMIC DNA]</scope>
    <source>
        <strain evidence="1 2">H3</strain>
    </source>
</reference>
<organism evidence="1 2">
    <name type="scientific">Uliginosibacterium silvisoli</name>
    <dbReference type="NCBI Taxonomy" id="3114758"/>
    <lineage>
        <taxon>Bacteria</taxon>
        <taxon>Pseudomonadati</taxon>
        <taxon>Pseudomonadota</taxon>
        <taxon>Betaproteobacteria</taxon>
        <taxon>Rhodocyclales</taxon>
        <taxon>Zoogloeaceae</taxon>
        <taxon>Uliginosibacterium</taxon>
    </lineage>
</organism>
<accession>A0ABU6K3E0</accession>
<comment type="caution">
    <text evidence="1">The sequence shown here is derived from an EMBL/GenBank/DDBJ whole genome shotgun (WGS) entry which is preliminary data.</text>
</comment>